<evidence type="ECO:0000313" key="1">
    <source>
        <dbReference type="EMBL" id="GKV06599.1"/>
    </source>
</evidence>
<dbReference type="PANTHER" id="PTHR11439:SF455">
    <property type="entry name" value="RLK (RECEPTOR-LIKE PROTEIN KINASE) 8, PUTATIVE-RELATED"/>
    <property type="match status" value="1"/>
</dbReference>
<dbReference type="CDD" id="cd09272">
    <property type="entry name" value="RNase_HI_RT_Ty1"/>
    <property type="match status" value="1"/>
</dbReference>
<gene>
    <name evidence="1" type="ORF">SLEP1_g18472</name>
</gene>
<protein>
    <recommendedName>
        <fullName evidence="3">Retrovirus-related Pol polyprotein from transposon RE1</fullName>
    </recommendedName>
</protein>
<dbReference type="Proteomes" id="UP001054252">
    <property type="component" value="Unassembled WGS sequence"/>
</dbReference>
<proteinExistence type="predicted"/>
<dbReference type="AlphaFoldDB" id="A0AAV5J3H4"/>
<evidence type="ECO:0000313" key="2">
    <source>
        <dbReference type="Proteomes" id="UP001054252"/>
    </source>
</evidence>
<name>A0AAV5J3H4_9ROSI</name>
<dbReference type="EMBL" id="BPVZ01000025">
    <property type="protein sequence ID" value="GKV06599.1"/>
    <property type="molecule type" value="Genomic_DNA"/>
</dbReference>
<evidence type="ECO:0008006" key="3">
    <source>
        <dbReference type="Google" id="ProtNLM"/>
    </source>
</evidence>
<accession>A0AAV5J3H4</accession>
<reference evidence="1 2" key="1">
    <citation type="journal article" date="2021" name="Commun. Biol.">
        <title>The genome of Shorea leprosula (Dipterocarpaceae) highlights the ecological relevance of drought in aseasonal tropical rainforests.</title>
        <authorList>
            <person name="Ng K.K.S."/>
            <person name="Kobayashi M.J."/>
            <person name="Fawcett J.A."/>
            <person name="Hatakeyama M."/>
            <person name="Paape T."/>
            <person name="Ng C.H."/>
            <person name="Ang C.C."/>
            <person name="Tnah L.H."/>
            <person name="Lee C.T."/>
            <person name="Nishiyama T."/>
            <person name="Sese J."/>
            <person name="O'Brien M.J."/>
            <person name="Copetti D."/>
            <person name="Mohd Noor M.I."/>
            <person name="Ong R.C."/>
            <person name="Putra M."/>
            <person name="Sireger I.Z."/>
            <person name="Indrioko S."/>
            <person name="Kosugi Y."/>
            <person name="Izuno A."/>
            <person name="Isagi Y."/>
            <person name="Lee S.L."/>
            <person name="Shimizu K.K."/>
        </authorList>
    </citation>
    <scope>NUCLEOTIDE SEQUENCE [LARGE SCALE GENOMIC DNA]</scope>
    <source>
        <strain evidence="1">214</strain>
    </source>
</reference>
<keyword evidence="2" id="KW-1185">Reference proteome</keyword>
<comment type="caution">
    <text evidence="1">The sequence shown here is derived from an EMBL/GenBank/DDBJ whole genome shotgun (WGS) entry which is preliminary data.</text>
</comment>
<organism evidence="1 2">
    <name type="scientific">Rubroshorea leprosula</name>
    <dbReference type="NCBI Taxonomy" id="152421"/>
    <lineage>
        <taxon>Eukaryota</taxon>
        <taxon>Viridiplantae</taxon>
        <taxon>Streptophyta</taxon>
        <taxon>Embryophyta</taxon>
        <taxon>Tracheophyta</taxon>
        <taxon>Spermatophyta</taxon>
        <taxon>Magnoliopsida</taxon>
        <taxon>eudicotyledons</taxon>
        <taxon>Gunneridae</taxon>
        <taxon>Pentapetalae</taxon>
        <taxon>rosids</taxon>
        <taxon>malvids</taxon>
        <taxon>Malvales</taxon>
        <taxon>Dipterocarpaceae</taxon>
        <taxon>Rubroshorea</taxon>
    </lineage>
</organism>
<dbReference type="PANTHER" id="PTHR11439">
    <property type="entry name" value="GAG-POL-RELATED RETROTRANSPOSON"/>
    <property type="match status" value="1"/>
</dbReference>
<sequence length="327" mass="35401">MVPIASSSPHIGLRLMDIAPSVAPSPTSLSLPSLGTSSSSASELGLSLPSLPLVFNADSIPSVSIVSTTSPNGLDHSTSASQKSPPELIPCKDFAIFDVISTLVAQFFIQALALLHYFLGVEAISTTVNLFLTQHKYIHDLLEHTGMLDTKLVTTPLSSSTQFHLDDDWVGDKDSLISTASDITYLGANPISWRSCKQQVVACSSIEAEYRALAAASCELTWVRHLLFELGVTFSNPPALYCDNIGATYLSSNLDMHSKMKHIAIDIHFVCDLIEKKVLRVSHISSCDQLVDGLTKSIPSSRFLLLRTKIGVSNGSFILWGHKEVNM</sequence>